<organism evidence="3 4">
    <name type="scientific">Acetobacter garciniae</name>
    <dbReference type="NCBI Taxonomy" id="2817435"/>
    <lineage>
        <taxon>Bacteria</taxon>
        <taxon>Pseudomonadati</taxon>
        <taxon>Pseudomonadota</taxon>
        <taxon>Alphaproteobacteria</taxon>
        <taxon>Acetobacterales</taxon>
        <taxon>Acetobacteraceae</taxon>
        <taxon>Acetobacter</taxon>
    </lineage>
</organism>
<evidence type="ECO:0000313" key="4">
    <source>
        <dbReference type="Proteomes" id="UP000664073"/>
    </source>
</evidence>
<dbReference type="Proteomes" id="UP000664073">
    <property type="component" value="Unassembled WGS sequence"/>
</dbReference>
<dbReference type="AlphaFoldDB" id="A0A939HFW5"/>
<sequence length="647" mass="70118">MSTNCGFSSPDGNSSTTPSPPVRSSPVAPFSWTFRPCGISRHGVAPYRRSLVALLAGSSALLCLNAMPAWAETAPQAGHLQYSHTTPAPKSQPAQATVTTSTTTQTTPQTPGANGTATPNGTAPAQGTNGTTPPRGSWNNPSLLPPLTSRPEAYGQPQALELRPLPSSLLHQGPWGVFNANTGAAAGFGTVGYYAVSRWAEDWSNLRDKRNRIDFMDPLKYIALNDEGDIYLTFSGNFRQHNFYDQRAGFGATKTTPAYRNNYRSNLGADLHLGEHVRLYGELMSGQAAGINYYGYAGGRWRSNLDAQQAFIEVRGNILGATVGGMAGRMTFLDAPPYFTAGSVYPSIPYSWNGLRGYAFWKNFRLDVFDLLMTNNAPPGIFHDQVNWKTRLYGAYTSYALPKFRFMSRNSQIFVDTFFLGFDIANVSIPTATSSIAGATHRYTPGSRIWGNAGPIEFSVGGMWQGGGFQATTTGLNRSVSAYAIDATLSWRFSHWPGNPVVGVQVDDVSGGNMNKSQTSSWGNFMSPFVPSAYYLDISTYIGQSNIITAGPIATVSPTTNTTLLMKVPAIWRNSVDDAIYASGTAFYKYRPHGAYVATMPQASFTWRATRHITLSIDGEYIFASKTLIRDGGSSGAFVQSNLELTF</sequence>
<gene>
    <name evidence="3" type="ORF">J2D77_00475</name>
</gene>
<reference evidence="3" key="1">
    <citation type="submission" date="2021-03" db="EMBL/GenBank/DDBJ databases">
        <title>The complete genome sequence of Acetobacter sp. TBRC 12339.</title>
        <authorList>
            <person name="Charoenyingcharoen P."/>
            <person name="Yukphan P."/>
        </authorList>
    </citation>
    <scope>NUCLEOTIDE SEQUENCE</scope>
    <source>
        <strain evidence="3">TBRC 12339</strain>
    </source>
</reference>
<accession>A0A939HFW5</accession>
<proteinExistence type="predicted"/>
<feature type="compositionally biased region" description="Low complexity" evidence="1">
    <location>
        <begin position="92"/>
        <end position="119"/>
    </location>
</feature>
<keyword evidence="4" id="KW-1185">Reference proteome</keyword>
<feature type="region of interest" description="Disordered" evidence="1">
    <location>
        <begin position="1"/>
        <end position="25"/>
    </location>
</feature>
<dbReference type="InterPro" id="IPR025388">
    <property type="entry name" value="Alginate_export_dom"/>
</dbReference>
<dbReference type="RefSeq" id="WP_207844044.1">
    <property type="nucleotide sequence ID" value="NZ_JAFVMH010000001.1"/>
</dbReference>
<feature type="region of interest" description="Disordered" evidence="1">
    <location>
        <begin position="81"/>
        <end position="152"/>
    </location>
</feature>
<feature type="compositionally biased region" description="Polar residues" evidence="1">
    <location>
        <begin position="1"/>
        <end position="13"/>
    </location>
</feature>
<feature type="compositionally biased region" description="Polar residues" evidence="1">
    <location>
        <begin position="120"/>
        <end position="142"/>
    </location>
</feature>
<dbReference type="Pfam" id="PF13372">
    <property type="entry name" value="Alginate_exp"/>
    <property type="match status" value="1"/>
</dbReference>
<name>A0A939HFW5_9PROT</name>
<evidence type="ECO:0000259" key="2">
    <source>
        <dbReference type="Pfam" id="PF13372"/>
    </source>
</evidence>
<evidence type="ECO:0000256" key="1">
    <source>
        <dbReference type="SAM" id="MobiDB-lite"/>
    </source>
</evidence>
<protein>
    <submittedName>
        <fullName evidence="3">Alginate export family protein</fullName>
    </submittedName>
</protein>
<evidence type="ECO:0000313" key="3">
    <source>
        <dbReference type="EMBL" id="MBO1323630.1"/>
    </source>
</evidence>
<comment type="caution">
    <text evidence="3">The sequence shown here is derived from an EMBL/GenBank/DDBJ whole genome shotgun (WGS) entry which is preliminary data.</text>
</comment>
<dbReference type="EMBL" id="JAFVMH010000001">
    <property type="protein sequence ID" value="MBO1323630.1"/>
    <property type="molecule type" value="Genomic_DNA"/>
</dbReference>
<feature type="domain" description="Alginate export" evidence="2">
    <location>
        <begin position="231"/>
        <end position="636"/>
    </location>
</feature>